<dbReference type="InterPro" id="IPR025491">
    <property type="entry name" value="DUF4382"/>
</dbReference>
<protein>
    <submittedName>
        <fullName evidence="3">DUF4382 domain-containing protein</fullName>
    </submittedName>
</protein>
<name>A0ABV5J5Z5_9BACT</name>
<proteinExistence type="predicted"/>
<dbReference type="Gene3D" id="2.60.40.1120">
    <property type="entry name" value="Carboxypeptidase-like, regulatory domain"/>
    <property type="match status" value="1"/>
</dbReference>
<keyword evidence="4" id="KW-1185">Reference proteome</keyword>
<sequence length="301" mass="32455">MKNLRVMWAAFVLAFLALASCTNDEDANGEGKVSLNVTDAPIDEADVTGVFVTFTSVEYQMDGGSWEVFEEFDGPQTINLLELQNGETAFLGEFNGSAGNYTGLRFHLDAVAKNGSQSSNPGCYITFEDGSEEPLYVPSGEQTGYKAIGDFTVPVNGVVEVTADFDLRKSVTKAGATEMYILKPTIRVIVNDQAGEISGQVENSVEGSTYVVYAYEEGTYSEAEMDEPEGEGNRFPTAVTSTTVDAEGNYKLAFLAPGDYEVIVVEMDEEGNPVVKDQESGITLSSSQSVELDFSLEAIIQ</sequence>
<reference evidence="3 4" key="1">
    <citation type="submission" date="2024-09" db="EMBL/GenBank/DDBJ databases">
        <authorList>
            <person name="Sun Q."/>
            <person name="Mori K."/>
        </authorList>
    </citation>
    <scope>NUCLEOTIDE SEQUENCE [LARGE SCALE GENOMIC DNA]</scope>
    <source>
        <strain evidence="3 4">CECT 7682</strain>
    </source>
</reference>
<gene>
    <name evidence="3" type="ORF">ACFFUR_10560</name>
</gene>
<evidence type="ECO:0000313" key="4">
    <source>
        <dbReference type="Proteomes" id="UP001589654"/>
    </source>
</evidence>
<dbReference type="EMBL" id="JBHMEW010000059">
    <property type="protein sequence ID" value="MFB9212248.1"/>
    <property type="molecule type" value="Genomic_DNA"/>
</dbReference>
<evidence type="ECO:0000256" key="1">
    <source>
        <dbReference type="SAM" id="SignalP"/>
    </source>
</evidence>
<feature type="chain" id="PRO_5045612046" evidence="1">
    <location>
        <begin position="20"/>
        <end position="301"/>
    </location>
</feature>
<dbReference type="RefSeq" id="WP_290246493.1">
    <property type="nucleotide sequence ID" value="NZ_JAUFQT010000001.1"/>
</dbReference>
<dbReference type="Proteomes" id="UP001589654">
    <property type="component" value="Unassembled WGS sequence"/>
</dbReference>
<dbReference type="Pfam" id="PF14321">
    <property type="entry name" value="DUF4382"/>
    <property type="match status" value="1"/>
</dbReference>
<comment type="caution">
    <text evidence="3">The sequence shown here is derived from an EMBL/GenBank/DDBJ whole genome shotgun (WGS) entry which is preliminary data.</text>
</comment>
<feature type="signal peptide" evidence="1">
    <location>
        <begin position="1"/>
        <end position="19"/>
    </location>
</feature>
<keyword evidence="1" id="KW-0732">Signal</keyword>
<dbReference type="PROSITE" id="PS51257">
    <property type="entry name" value="PROKAR_LIPOPROTEIN"/>
    <property type="match status" value="1"/>
</dbReference>
<feature type="domain" description="DUF4382" evidence="2">
    <location>
        <begin position="31"/>
        <end position="184"/>
    </location>
</feature>
<accession>A0ABV5J5Z5</accession>
<organism evidence="3 4">
    <name type="scientific">Echinicola jeungdonensis</name>
    <dbReference type="NCBI Taxonomy" id="709343"/>
    <lineage>
        <taxon>Bacteria</taxon>
        <taxon>Pseudomonadati</taxon>
        <taxon>Bacteroidota</taxon>
        <taxon>Cytophagia</taxon>
        <taxon>Cytophagales</taxon>
        <taxon>Cyclobacteriaceae</taxon>
        <taxon>Echinicola</taxon>
    </lineage>
</organism>
<evidence type="ECO:0000313" key="3">
    <source>
        <dbReference type="EMBL" id="MFB9212248.1"/>
    </source>
</evidence>
<evidence type="ECO:0000259" key="2">
    <source>
        <dbReference type="Pfam" id="PF14321"/>
    </source>
</evidence>